<proteinExistence type="predicted"/>
<evidence type="ECO:0000313" key="2">
    <source>
        <dbReference type="EMBL" id="WDZ86498.1"/>
    </source>
</evidence>
<evidence type="ECO:0000313" key="3">
    <source>
        <dbReference type="Proteomes" id="UP001219605"/>
    </source>
</evidence>
<gene>
    <name evidence="2" type="ORF">PVK37_08925</name>
</gene>
<sequence length="169" mass="17945">MQISAALDVIEALLRASAHPDFPNVTRYGTDTAPGGNSPPGVKVTHRSGSSTLIWVTAAKPDAATVALPAEMPPPPQRVQRMVMFAVQLFDFARPDAFTSWEPCIYPGVHISPAGLRITASDGTKIHLRVTNAAGAAKEPEQDPHPDYQFPDGVRSWPQEASAASAAHG</sequence>
<dbReference type="RefSeq" id="WP_275033328.1">
    <property type="nucleotide sequence ID" value="NZ_CP118615.1"/>
</dbReference>
<dbReference type="Proteomes" id="UP001219605">
    <property type="component" value="Chromosome"/>
</dbReference>
<feature type="region of interest" description="Disordered" evidence="1">
    <location>
        <begin position="134"/>
        <end position="169"/>
    </location>
</feature>
<keyword evidence="3" id="KW-1185">Reference proteome</keyword>
<organism evidence="2 3">
    <name type="scientific">Micromonospora cathayae</name>
    <dbReference type="NCBI Taxonomy" id="3028804"/>
    <lineage>
        <taxon>Bacteria</taxon>
        <taxon>Bacillati</taxon>
        <taxon>Actinomycetota</taxon>
        <taxon>Actinomycetes</taxon>
        <taxon>Micromonosporales</taxon>
        <taxon>Micromonosporaceae</taxon>
        <taxon>Micromonospora</taxon>
    </lineage>
</organism>
<dbReference type="EMBL" id="CP118615">
    <property type="protein sequence ID" value="WDZ86498.1"/>
    <property type="molecule type" value="Genomic_DNA"/>
</dbReference>
<evidence type="ECO:0000256" key="1">
    <source>
        <dbReference type="SAM" id="MobiDB-lite"/>
    </source>
</evidence>
<protein>
    <submittedName>
        <fullName evidence="2">Uncharacterized protein</fullName>
    </submittedName>
</protein>
<accession>A0ABY7ZWV9</accession>
<name>A0ABY7ZWV9_9ACTN</name>
<reference evidence="2 3" key="1">
    <citation type="submission" date="2023-02" db="EMBL/GenBank/DDBJ databases">
        <authorList>
            <person name="Mo P."/>
        </authorList>
    </citation>
    <scope>NUCLEOTIDE SEQUENCE [LARGE SCALE GENOMIC DNA]</scope>
    <source>
        <strain evidence="2 3">HUAS 3</strain>
    </source>
</reference>